<comment type="similarity">
    <text evidence="1">Belongs to the sigma-70 factor family. ECF subfamily.</text>
</comment>
<dbReference type="Pfam" id="PF04542">
    <property type="entry name" value="Sigma70_r2"/>
    <property type="match status" value="1"/>
</dbReference>
<feature type="region of interest" description="Disordered" evidence="6">
    <location>
        <begin position="267"/>
        <end position="322"/>
    </location>
</feature>
<keyword evidence="5" id="KW-0804">Transcription</keyword>
<dbReference type="SUPFAM" id="SSF88659">
    <property type="entry name" value="Sigma3 and sigma4 domains of RNA polymerase sigma factors"/>
    <property type="match status" value="1"/>
</dbReference>
<proteinExistence type="inferred from homology"/>
<dbReference type="NCBIfam" id="TIGR02937">
    <property type="entry name" value="sigma70-ECF"/>
    <property type="match status" value="1"/>
</dbReference>
<evidence type="ECO:0000256" key="5">
    <source>
        <dbReference type="ARBA" id="ARBA00023163"/>
    </source>
</evidence>
<evidence type="ECO:0000259" key="8">
    <source>
        <dbReference type="Pfam" id="PF08281"/>
    </source>
</evidence>
<evidence type="ECO:0000256" key="2">
    <source>
        <dbReference type="ARBA" id="ARBA00023015"/>
    </source>
</evidence>
<reference evidence="9 10" key="1">
    <citation type="submission" date="2018-10" db="EMBL/GenBank/DDBJ databases">
        <title>Genomic Encyclopedia of Archaeal and Bacterial Type Strains, Phase II (KMG-II): from individual species to whole genera.</title>
        <authorList>
            <person name="Goeker M."/>
        </authorList>
    </citation>
    <scope>NUCLEOTIDE SEQUENCE [LARGE SCALE GENOMIC DNA]</scope>
    <source>
        <strain evidence="9 10">DSM 14954</strain>
    </source>
</reference>
<name>A0A660L2X2_9ACTN</name>
<keyword evidence="2" id="KW-0805">Transcription regulation</keyword>
<dbReference type="EMBL" id="RBIL01000002">
    <property type="protein sequence ID" value="RKQ87574.1"/>
    <property type="molecule type" value="Genomic_DNA"/>
</dbReference>
<dbReference type="InterPro" id="IPR013324">
    <property type="entry name" value="RNA_pol_sigma_r3/r4-like"/>
</dbReference>
<dbReference type="CDD" id="cd06171">
    <property type="entry name" value="Sigma70_r4"/>
    <property type="match status" value="1"/>
</dbReference>
<feature type="domain" description="RNA polymerase sigma-70 region 2" evidence="7">
    <location>
        <begin position="3"/>
        <end position="61"/>
    </location>
</feature>
<evidence type="ECO:0000256" key="3">
    <source>
        <dbReference type="ARBA" id="ARBA00023082"/>
    </source>
</evidence>
<feature type="domain" description="RNA polymerase sigma factor 70 region 4 type 2" evidence="8">
    <location>
        <begin position="97"/>
        <end position="143"/>
    </location>
</feature>
<dbReference type="InterPro" id="IPR014284">
    <property type="entry name" value="RNA_pol_sigma-70_dom"/>
</dbReference>
<feature type="compositionally biased region" description="Basic residues" evidence="6">
    <location>
        <begin position="308"/>
        <end position="322"/>
    </location>
</feature>
<dbReference type="GO" id="GO:0016987">
    <property type="term" value="F:sigma factor activity"/>
    <property type="evidence" value="ECO:0007669"/>
    <property type="project" value="UniProtKB-KW"/>
</dbReference>
<dbReference type="InterPro" id="IPR039425">
    <property type="entry name" value="RNA_pol_sigma-70-like"/>
</dbReference>
<dbReference type="InterPro" id="IPR036388">
    <property type="entry name" value="WH-like_DNA-bd_sf"/>
</dbReference>
<dbReference type="InterPro" id="IPR013325">
    <property type="entry name" value="RNA_pol_sigma_r2"/>
</dbReference>
<feature type="compositionally biased region" description="Pro residues" evidence="6">
    <location>
        <begin position="387"/>
        <end position="401"/>
    </location>
</feature>
<protein>
    <submittedName>
        <fullName evidence="9">RNA polymerase sigma factor (Sigma-70 family)</fullName>
    </submittedName>
</protein>
<keyword evidence="3" id="KW-0731">Sigma factor</keyword>
<dbReference type="PANTHER" id="PTHR43133">
    <property type="entry name" value="RNA POLYMERASE ECF-TYPE SIGMA FACTO"/>
    <property type="match status" value="1"/>
</dbReference>
<dbReference type="SUPFAM" id="SSF88946">
    <property type="entry name" value="Sigma2 domain of RNA polymerase sigma factors"/>
    <property type="match status" value="1"/>
</dbReference>
<dbReference type="Gene3D" id="1.10.1740.10">
    <property type="match status" value="1"/>
</dbReference>
<evidence type="ECO:0000256" key="6">
    <source>
        <dbReference type="SAM" id="MobiDB-lite"/>
    </source>
</evidence>
<gene>
    <name evidence="9" type="ORF">C8N24_5599</name>
</gene>
<evidence type="ECO:0000313" key="10">
    <source>
        <dbReference type="Proteomes" id="UP000278962"/>
    </source>
</evidence>
<dbReference type="AlphaFoldDB" id="A0A660L2X2"/>
<feature type="compositionally biased region" description="Low complexity" evidence="6">
    <location>
        <begin position="282"/>
        <end position="291"/>
    </location>
</feature>
<dbReference type="Pfam" id="PF08281">
    <property type="entry name" value="Sigma70_r4_2"/>
    <property type="match status" value="1"/>
</dbReference>
<evidence type="ECO:0000259" key="7">
    <source>
        <dbReference type="Pfam" id="PF04542"/>
    </source>
</evidence>
<dbReference type="InterPro" id="IPR013249">
    <property type="entry name" value="RNA_pol_sigma70_r4_t2"/>
</dbReference>
<accession>A0A660L2X2</accession>
<sequence>MLRRQAARLLRGSGHDPDDVIQDVYLRADAALRGGVVPIDARAWLLRLVRNAALDELRRAKVRAVGGVELETLPSAAGQLPEVLLDRTEARELLGDIHRLPDRQKSVLVMSALDGLSHEEVAVRLDTTVDTTRSLLARARANLRQTAEARETSCVSVRDALDVAAESGVRASELARRHLWSCAGCRAHQALLRERPSRLRRLAGWSPWGVLAQLVGGGGVATVQKVAVGACCALVVGGSAVTVPVVKHHASEAPQVAMVTPADLDAAAPKRPRRPHAPAPAAPVVAVDTPPSTASTESARIAVPTKPKTAKSRPKARRVPTARPRRFDDRALYNRAVQAFMRTNPTAEERQAFFAGARKFHASPPGSRARRSALLRLAQQAYTKPVRPAPPKGLKPVPTPVATPVATPVETPTPVPTPVETATPVPTVVETPTPVATPTATPTETASPVATP</sequence>
<keyword evidence="4" id="KW-0238">DNA-binding</keyword>
<dbReference type="Proteomes" id="UP000278962">
    <property type="component" value="Unassembled WGS sequence"/>
</dbReference>
<dbReference type="Gene3D" id="1.10.10.10">
    <property type="entry name" value="Winged helix-like DNA-binding domain superfamily/Winged helix DNA-binding domain"/>
    <property type="match status" value="1"/>
</dbReference>
<organism evidence="9 10">
    <name type="scientific">Solirubrobacter pauli</name>
    <dbReference type="NCBI Taxonomy" id="166793"/>
    <lineage>
        <taxon>Bacteria</taxon>
        <taxon>Bacillati</taxon>
        <taxon>Actinomycetota</taxon>
        <taxon>Thermoleophilia</taxon>
        <taxon>Solirubrobacterales</taxon>
        <taxon>Solirubrobacteraceae</taxon>
        <taxon>Solirubrobacter</taxon>
    </lineage>
</organism>
<evidence type="ECO:0000313" key="9">
    <source>
        <dbReference type="EMBL" id="RKQ87574.1"/>
    </source>
</evidence>
<dbReference type="InterPro" id="IPR007627">
    <property type="entry name" value="RNA_pol_sigma70_r2"/>
</dbReference>
<keyword evidence="10" id="KW-1185">Reference proteome</keyword>
<evidence type="ECO:0000256" key="1">
    <source>
        <dbReference type="ARBA" id="ARBA00010641"/>
    </source>
</evidence>
<comment type="caution">
    <text evidence="9">The sequence shown here is derived from an EMBL/GenBank/DDBJ whole genome shotgun (WGS) entry which is preliminary data.</text>
</comment>
<feature type="region of interest" description="Disordered" evidence="6">
    <location>
        <begin position="385"/>
        <end position="452"/>
    </location>
</feature>
<feature type="compositionally biased region" description="Low complexity" evidence="6">
    <location>
        <begin position="418"/>
        <end position="452"/>
    </location>
</feature>
<evidence type="ECO:0000256" key="4">
    <source>
        <dbReference type="ARBA" id="ARBA00023125"/>
    </source>
</evidence>
<dbReference type="PANTHER" id="PTHR43133:SF8">
    <property type="entry name" value="RNA POLYMERASE SIGMA FACTOR HI_1459-RELATED"/>
    <property type="match status" value="1"/>
</dbReference>
<dbReference type="OrthoDB" id="9780326at2"/>
<dbReference type="GO" id="GO:0003677">
    <property type="term" value="F:DNA binding"/>
    <property type="evidence" value="ECO:0007669"/>
    <property type="project" value="UniProtKB-KW"/>
</dbReference>
<dbReference type="GO" id="GO:0006352">
    <property type="term" value="P:DNA-templated transcription initiation"/>
    <property type="evidence" value="ECO:0007669"/>
    <property type="project" value="InterPro"/>
</dbReference>